<dbReference type="Gene3D" id="3.30.420.40">
    <property type="match status" value="2"/>
</dbReference>
<reference evidence="2 3" key="1">
    <citation type="submission" date="2018-07" db="EMBL/GenBank/DDBJ databases">
        <title>Complete Genome and Methylome Analysis of Deinococcus wulumuqiensis NEB 479.</title>
        <authorList>
            <person name="Fomenkov A."/>
            <person name="Luyten Y."/>
            <person name="Vincze T."/>
            <person name="Anton B.P."/>
            <person name="Clark T."/>
            <person name="Roberts R.J."/>
            <person name="Morgan R.D."/>
        </authorList>
    </citation>
    <scope>NUCLEOTIDE SEQUENCE [LARGE SCALE GENOMIC DNA]</scope>
    <source>
        <strain evidence="2 3">NEB 479</strain>
        <plasmid evidence="3">Plasmid pdrdi</plasmid>
    </source>
</reference>
<keyword evidence="2" id="KW-0614">Plasmid</keyword>
<name>A0A345IM29_9DEIO</name>
<dbReference type="RefSeq" id="WP_114673408.1">
    <property type="nucleotide sequence ID" value="NZ_CP031163.1"/>
</dbReference>
<dbReference type="Gene3D" id="1.10.10.10">
    <property type="entry name" value="Winged helix-like DNA-binding domain superfamily/Winged helix DNA-binding domain"/>
    <property type="match status" value="1"/>
</dbReference>
<accession>A0A345IM29</accession>
<dbReference type="SUPFAM" id="SSF46785">
    <property type="entry name" value="Winged helix' DNA-binding domain"/>
    <property type="match status" value="1"/>
</dbReference>
<gene>
    <name evidence="2" type="ORF">DVJ83_16560</name>
</gene>
<dbReference type="PANTHER" id="PTHR18964:SF149">
    <property type="entry name" value="BIFUNCTIONAL UDP-N-ACETYLGLUCOSAMINE 2-EPIMERASE_N-ACETYLMANNOSAMINE KINASE"/>
    <property type="match status" value="1"/>
</dbReference>
<dbReference type="InterPro" id="IPR000600">
    <property type="entry name" value="ROK"/>
</dbReference>
<evidence type="ECO:0000313" key="2">
    <source>
        <dbReference type="EMBL" id="AXH00752.1"/>
    </source>
</evidence>
<evidence type="ECO:0000313" key="3">
    <source>
        <dbReference type="Proteomes" id="UP000253744"/>
    </source>
</evidence>
<dbReference type="SUPFAM" id="SSF53067">
    <property type="entry name" value="Actin-like ATPase domain"/>
    <property type="match status" value="1"/>
</dbReference>
<dbReference type="KEGG" id="dwu:DVJ83_16560"/>
<proteinExistence type="inferred from homology"/>
<comment type="similarity">
    <text evidence="1">Belongs to the ROK (NagC/XylR) family.</text>
</comment>
<dbReference type="InterPro" id="IPR043129">
    <property type="entry name" value="ATPase_NBD"/>
</dbReference>
<dbReference type="CDD" id="cd23763">
    <property type="entry name" value="ASKHA_ATPase_ROK"/>
    <property type="match status" value="1"/>
</dbReference>
<sequence length="338" mass="36411">MRQPQDLRRRNRQEVVLHLLNDVPLTRPQLAELTGLSKVTVNAIVQELVSHGVAEIRGTQGGLLGRNPHLIQLHPQAGVVAALDVQPLRTQVQVLDLRGQLLQEDKIDHTASHVTAVLTDQIRKLKRHKRGPLRQIVIGLPAPIDASGVIAEPNALSELDVSELQQALERAKVPCMLENDANLVALAAAREWPEFTHLAAVAQRESGTGLGLILGGELYRGSGGRAGELGRSRWPVLDHTEYLEQLSGRERSRATAFLLASLVQTLDLQHVVLGLPPVGADQLSRELTRLLGDSVTLSLQPDVSALALAGAAHHAVEAGRFALLQRLEVLGGGIGDVA</sequence>
<dbReference type="InterPro" id="IPR036388">
    <property type="entry name" value="WH-like_DNA-bd_sf"/>
</dbReference>
<geneLocation type="plasmid" evidence="3">
    <name>pdrdi</name>
</geneLocation>
<dbReference type="InterPro" id="IPR036390">
    <property type="entry name" value="WH_DNA-bd_sf"/>
</dbReference>
<dbReference type="Proteomes" id="UP000253744">
    <property type="component" value="Plasmid pDrdI"/>
</dbReference>
<dbReference type="EMBL" id="CP031163">
    <property type="protein sequence ID" value="AXH00752.1"/>
    <property type="molecule type" value="Genomic_DNA"/>
</dbReference>
<dbReference type="AlphaFoldDB" id="A0A345IM29"/>
<protein>
    <submittedName>
        <fullName evidence="2">ROK family transcriptional regulator</fullName>
    </submittedName>
</protein>
<evidence type="ECO:0000256" key="1">
    <source>
        <dbReference type="ARBA" id="ARBA00006479"/>
    </source>
</evidence>
<organism evidence="2 3">
    <name type="scientific">Deinococcus wulumuqiensis</name>
    <dbReference type="NCBI Taxonomy" id="980427"/>
    <lineage>
        <taxon>Bacteria</taxon>
        <taxon>Thermotogati</taxon>
        <taxon>Deinococcota</taxon>
        <taxon>Deinococci</taxon>
        <taxon>Deinococcales</taxon>
        <taxon>Deinococcaceae</taxon>
        <taxon>Deinococcus</taxon>
    </lineage>
</organism>
<dbReference type="Pfam" id="PF00480">
    <property type="entry name" value="ROK"/>
    <property type="match status" value="1"/>
</dbReference>
<dbReference type="PANTHER" id="PTHR18964">
    <property type="entry name" value="ROK (REPRESSOR, ORF, KINASE) FAMILY"/>
    <property type="match status" value="1"/>
</dbReference>